<accession>A0A846MQS2</accession>
<keyword evidence="2" id="KW-1185">Reference proteome</keyword>
<proteinExistence type="predicted"/>
<dbReference type="EMBL" id="JAASRN010000002">
    <property type="protein sequence ID" value="NIK73805.1"/>
    <property type="molecule type" value="Genomic_DNA"/>
</dbReference>
<protein>
    <submittedName>
        <fullName evidence="1">Uncharacterized protein</fullName>
    </submittedName>
</protein>
<name>A0A846MQS2_9BACT</name>
<organism evidence="1 2">
    <name type="scientific">Thermonema lapsum</name>
    <dbReference type="NCBI Taxonomy" id="28195"/>
    <lineage>
        <taxon>Bacteria</taxon>
        <taxon>Pseudomonadati</taxon>
        <taxon>Bacteroidota</taxon>
        <taxon>Cytophagia</taxon>
        <taxon>Cytophagales</taxon>
        <taxon>Thermonemataceae</taxon>
        <taxon>Thermonema</taxon>
    </lineage>
</organism>
<evidence type="ECO:0000313" key="2">
    <source>
        <dbReference type="Proteomes" id="UP000537126"/>
    </source>
</evidence>
<evidence type="ECO:0000313" key="1">
    <source>
        <dbReference type="EMBL" id="NIK73805.1"/>
    </source>
</evidence>
<sequence length="38" mass="4087">MIGVSHSCDGHDCDTINKIKHCHARQAAGAVSNNKPNR</sequence>
<comment type="caution">
    <text evidence="1">The sequence shown here is derived from an EMBL/GenBank/DDBJ whole genome shotgun (WGS) entry which is preliminary data.</text>
</comment>
<gene>
    <name evidence="1" type="ORF">FHS56_001318</name>
</gene>
<dbReference type="AlphaFoldDB" id="A0A846MQS2"/>
<reference evidence="1 2" key="1">
    <citation type="submission" date="2020-03" db="EMBL/GenBank/DDBJ databases">
        <title>Genomic Encyclopedia of Type Strains, Phase IV (KMG-IV): sequencing the most valuable type-strain genomes for metagenomic binning, comparative biology and taxonomic classification.</title>
        <authorList>
            <person name="Goeker M."/>
        </authorList>
    </citation>
    <scope>NUCLEOTIDE SEQUENCE [LARGE SCALE GENOMIC DNA]</scope>
    <source>
        <strain evidence="1 2">DSM 5718</strain>
    </source>
</reference>
<dbReference type="Proteomes" id="UP000537126">
    <property type="component" value="Unassembled WGS sequence"/>
</dbReference>